<sequence length="82" mass="9456">MTHKRNNCCLTPLDHLHGKGILFANRTRKKCVSVAHVYQSSIGEILVQYIDVLDRSQHAECNINEFKRLFPHPVERVELSAE</sequence>
<dbReference type="EMBL" id="LAZR01003900">
    <property type="protein sequence ID" value="KKN13646.1"/>
    <property type="molecule type" value="Genomic_DNA"/>
</dbReference>
<name>A0A0F9QKG4_9ZZZZ</name>
<reference evidence="1" key="1">
    <citation type="journal article" date="2015" name="Nature">
        <title>Complex archaea that bridge the gap between prokaryotes and eukaryotes.</title>
        <authorList>
            <person name="Spang A."/>
            <person name="Saw J.H."/>
            <person name="Jorgensen S.L."/>
            <person name="Zaremba-Niedzwiedzka K."/>
            <person name="Martijn J."/>
            <person name="Lind A.E."/>
            <person name="van Eijk R."/>
            <person name="Schleper C."/>
            <person name="Guy L."/>
            <person name="Ettema T.J."/>
        </authorList>
    </citation>
    <scope>NUCLEOTIDE SEQUENCE</scope>
</reference>
<evidence type="ECO:0000313" key="1">
    <source>
        <dbReference type="EMBL" id="KKN13646.1"/>
    </source>
</evidence>
<organism evidence="1">
    <name type="scientific">marine sediment metagenome</name>
    <dbReference type="NCBI Taxonomy" id="412755"/>
    <lineage>
        <taxon>unclassified sequences</taxon>
        <taxon>metagenomes</taxon>
        <taxon>ecological metagenomes</taxon>
    </lineage>
</organism>
<gene>
    <name evidence="1" type="ORF">LCGC14_1004180</name>
</gene>
<comment type="caution">
    <text evidence="1">The sequence shown here is derived from an EMBL/GenBank/DDBJ whole genome shotgun (WGS) entry which is preliminary data.</text>
</comment>
<dbReference type="AlphaFoldDB" id="A0A0F9QKG4"/>
<proteinExistence type="predicted"/>
<protein>
    <submittedName>
        <fullName evidence="1">Uncharacterized protein</fullName>
    </submittedName>
</protein>
<accession>A0A0F9QKG4</accession>